<protein>
    <recommendedName>
        <fullName evidence="4">Lipoprotein</fullName>
    </recommendedName>
</protein>
<dbReference type="RefSeq" id="WP_184656954.1">
    <property type="nucleotide sequence ID" value="NZ_CP031518.1"/>
</dbReference>
<dbReference type="PROSITE" id="PS51257">
    <property type="entry name" value="PROKAR_LIPOPROTEIN"/>
    <property type="match status" value="1"/>
</dbReference>
<proteinExistence type="predicted"/>
<keyword evidence="1" id="KW-0732">Signal</keyword>
<gene>
    <name evidence="2" type="ORF">HNP76_000407</name>
</gene>
<evidence type="ECO:0008006" key="4">
    <source>
        <dbReference type="Google" id="ProtNLM"/>
    </source>
</evidence>
<feature type="signal peptide" evidence="1">
    <location>
        <begin position="1"/>
        <end position="24"/>
    </location>
</feature>
<accession>A0A7W8G726</accession>
<feature type="chain" id="PRO_5031456605" description="Lipoprotein" evidence="1">
    <location>
        <begin position="25"/>
        <end position="681"/>
    </location>
</feature>
<organism evidence="2 3">
    <name type="scientific">Treponema ruminis</name>
    <dbReference type="NCBI Taxonomy" id="744515"/>
    <lineage>
        <taxon>Bacteria</taxon>
        <taxon>Pseudomonadati</taxon>
        <taxon>Spirochaetota</taxon>
        <taxon>Spirochaetia</taxon>
        <taxon>Spirochaetales</taxon>
        <taxon>Treponemataceae</taxon>
        <taxon>Treponema</taxon>
    </lineage>
</organism>
<keyword evidence="3" id="KW-1185">Reference proteome</keyword>
<sequence length="681" mass="75105">MKKSQCIAASTLLAFLLASCSNIVSDTAVSTNAQAGASTSKTEAASPDGEILIEFMGNPACDITLLNEYWAANGTPFQAPAVSKSSTTTDSNIIDTASCSARAAGDVAGEVAKDVAINGFGDMVKNFSGKSLLTWAGGTALSGTIGALAGVGVTYLLDALGIVKSTASYFKEISGKLDKIDKQLATMQTMLKEMEAKLYTETQYQGELTRYYTVMQDRDNQYNNIYTDAMICWNSIIDVLFEAAVASQYQDDATGYTAKIAELNTKEKKLSYLSGFIDSSSWKNAMSASDVALTTDAAGSAFKKYFEDNAETISEKIEAKVKAWGVNANTGASSVFKLCKYLTDTNKGIAGESFNMYRLYDKYAEVCFVWEQEGYSWRQQMRDQDSALIAMSAPLAYWYYTITETLHASSTNCDELQAYMNAAKSLNETYPVVRHSTPVYQKWGSKWQGQAFTGTLAQIDYTKVMSSKWATPKIDRSASRNLVKKNILEDSKYRYNASRLYAGLEPKAPPSDTNTICAEAQNMAMPEEWYKEIFDAYAVKSSTGVTHKALFDIFKSVGFTNADGSAFSFTSSTVQDYEDFFITNRRTYMRVAAGYNAGNWHEYCPHVTVVVGNSTATCERSGHEVCPVVYAGRYVYHLSHYGKSSHETDKSDNYKICMKTLTTWLHKFYYPVKTDTVLVAQ</sequence>
<reference evidence="2 3" key="1">
    <citation type="submission" date="2020-08" db="EMBL/GenBank/DDBJ databases">
        <title>Genomic Encyclopedia of Type Strains, Phase IV (KMG-IV): sequencing the most valuable type-strain genomes for metagenomic binning, comparative biology and taxonomic classification.</title>
        <authorList>
            <person name="Goeker M."/>
        </authorList>
    </citation>
    <scope>NUCLEOTIDE SEQUENCE [LARGE SCALE GENOMIC DNA]</scope>
    <source>
        <strain evidence="2 3">DSM 103462</strain>
    </source>
</reference>
<evidence type="ECO:0000256" key="1">
    <source>
        <dbReference type="SAM" id="SignalP"/>
    </source>
</evidence>
<comment type="caution">
    <text evidence="2">The sequence shown here is derived from an EMBL/GenBank/DDBJ whole genome shotgun (WGS) entry which is preliminary data.</text>
</comment>
<dbReference type="EMBL" id="JACHFQ010000001">
    <property type="protein sequence ID" value="MBB5225067.1"/>
    <property type="molecule type" value="Genomic_DNA"/>
</dbReference>
<dbReference type="AlphaFoldDB" id="A0A7W8G726"/>
<evidence type="ECO:0000313" key="3">
    <source>
        <dbReference type="Proteomes" id="UP000518887"/>
    </source>
</evidence>
<dbReference type="Proteomes" id="UP000518887">
    <property type="component" value="Unassembled WGS sequence"/>
</dbReference>
<evidence type="ECO:0000313" key="2">
    <source>
        <dbReference type="EMBL" id="MBB5225067.1"/>
    </source>
</evidence>
<name>A0A7W8G726_9SPIR</name>